<feature type="transmembrane region" description="Helical" evidence="1">
    <location>
        <begin position="45"/>
        <end position="69"/>
    </location>
</feature>
<name>A0A8E4E6N5_9XANT</name>
<evidence type="ECO:0000313" key="3">
    <source>
        <dbReference type="EMBL" id="CAD0338613.1"/>
    </source>
</evidence>
<dbReference type="EMBL" id="LR861803">
    <property type="protein sequence ID" value="CAD1795775.1"/>
    <property type="molecule type" value="Genomic_DNA"/>
</dbReference>
<keyword evidence="1" id="KW-0472">Membrane</keyword>
<evidence type="ECO:0000259" key="2">
    <source>
        <dbReference type="Pfam" id="PF01757"/>
    </source>
</evidence>
<dbReference type="Proteomes" id="UP000515493">
    <property type="component" value="Chromosome"/>
</dbReference>
<feature type="transmembrane region" description="Helical" evidence="1">
    <location>
        <begin position="212"/>
        <end position="231"/>
    </location>
</feature>
<dbReference type="EMBL" id="LR824641">
    <property type="protein sequence ID" value="CAD0338613.1"/>
    <property type="molecule type" value="Genomic_DNA"/>
</dbReference>
<sequence>MNYQPKNADKLDVIQALRGVAALLVVFYHGVGYQPRSKESGVEHVFSMVGASGVDLFFMISGFIMVYATRNAIVGFSDTCTFLIKRIARVFPVYFVATLLYVPMMLLLGSYVGHIDIMTDVNQIIRSALMIPTNFGSRAPYFGGSVLHVGWTINYEVYFYALFSLSLMFGRLRWVALSTIAVVLLIALPMTVARPSLDAYVDYGFNGPINFATNPMLWEFFVGVVIGRIYLSRFKLSTVAAGLFSVTSLTALIWFLLNDISSKFGFTGWALPYALLLFALTIGSKTTDIHWPRSLVWAGNVSFSLYLVHPFVIHPAYQIFWGEKTAPWMNNVWFMLILCALSLCLSAVSYRYLEVGLSERIRSASLAAFRKWQRSPGPASPPERSGTSV</sequence>
<dbReference type="AlphaFoldDB" id="A0A8E4E6N5"/>
<dbReference type="RefSeq" id="WP_119131789.1">
    <property type="nucleotide sequence ID" value="NZ_LR861803.1"/>
</dbReference>
<organism evidence="3">
    <name type="scientific">Xanthomonas euroxanthea</name>
    <dbReference type="NCBI Taxonomy" id="2259622"/>
    <lineage>
        <taxon>Bacteria</taxon>
        <taxon>Pseudomonadati</taxon>
        <taxon>Pseudomonadota</taxon>
        <taxon>Gammaproteobacteria</taxon>
        <taxon>Lysobacterales</taxon>
        <taxon>Lysobacteraceae</taxon>
        <taxon>Xanthomonas</taxon>
    </lineage>
</organism>
<dbReference type="Pfam" id="PF01757">
    <property type="entry name" value="Acyl_transf_3"/>
    <property type="match status" value="1"/>
</dbReference>
<dbReference type="GeneID" id="79390728"/>
<accession>A0A8E4E6N5</accession>
<dbReference type="InterPro" id="IPR050879">
    <property type="entry name" value="Acyltransferase_3"/>
</dbReference>
<dbReference type="KEGG" id="xeu:XSP_003428"/>
<feature type="transmembrane region" description="Helical" evidence="1">
    <location>
        <begin position="12"/>
        <end position="33"/>
    </location>
</feature>
<evidence type="ECO:0000313" key="4">
    <source>
        <dbReference type="EMBL" id="CAD1795775.1"/>
    </source>
</evidence>
<dbReference type="GO" id="GO:0016747">
    <property type="term" value="F:acyltransferase activity, transferring groups other than amino-acyl groups"/>
    <property type="evidence" value="ECO:0007669"/>
    <property type="project" value="InterPro"/>
</dbReference>
<feature type="transmembrane region" description="Helical" evidence="1">
    <location>
        <begin position="139"/>
        <end position="162"/>
    </location>
</feature>
<evidence type="ECO:0000313" key="5">
    <source>
        <dbReference type="Proteomes" id="UP000515493"/>
    </source>
</evidence>
<keyword evidence="1" id="KW-1133">Transmembrane helix</keyword>
<proteinExistence type="predicted"/>
<keyword evidence="1" id="KW-0812">Transmembrane</keyword>
<dbReference type="InterPro" id="IPR002656">
    <property type="entry name" value="Acyl_transf_3_dom"/>
</dbReference>
<feature type="transmembrane region" description="Helical" evidence="1">
    <location>
        <begin position="238"/>
        <end position="257"/>
    </location>
</feature>
<reference evidence="3 5" key="1">
    <citation type="submission" date="2020-07" db="EMBL/GenBank/DDBJ databases">
        <authorList>
            <person name="Teixeira M."/>
        </authorList>
    </citation>
    <scope>NUCLEOTIDE SEQUENCE</scope>
    <source>
        <strain evidence="4">1</strain>
        <strain evidence="3">Xanthomonas sp. CPBF 367</strain>
    </source>
</reference>
<feature type="transmembrane region" description="Helical" evidence="1">
    <location>
        <begin position="295"/>
        <end position="313"/>
    </location>
</feature>
<feature type="transmembrane region" description="Helical" evidence="1">
    <location>
        <begin position="90"/>
        <end position="112"/>
    </location>
</feature>
<keyword evidence="3" id="KW-0808">Transferase</keyword>
<feature type="transmembrane region" description="Helical" evidence="1">
    <location>
        <begin position="263"/>
        <end position="283"/>
    </location>
</feature>
<feature type="transmembrane region" description="Helical" evidence="1">
    <location>
        <begin position="333"/>
        <end position="353"/>
    </location>
</feature>
<feature type="domain" description="Acyltransferase 3" evidence="2">
    <location>
        <begin position="14"/>
        <end position="350"/>
    </location>
</feature>
<feature type="transmembrane region" description="Helical" evidence="1">
    <location>
        <begin position="174"/>
        <end position="192"/>
    </location>
</feature>
<protein>
    <submittedName>
        <fullName evidence="3">Acyltransferase</fullName>
    </submittedName>
</protein>
<dbReference type="GO" id="GO:0000271">
    <property type="term" value="P:polysaccharide biosynthetic process"/>
    <property type="evidence" value="ECO:0007669"/>
    <property type="project" value="TreeGrafter"/>
</dbReference>
<dbReference type="GO" id="GO:0016020">
    <property type="term" value="C:membrane"/>
    <property type="evidence" value="ECO:0007669"/>
    <property type="project" value="TreeGrafter"/>
</dbReference>
<gene>
    <name evidence="3" type="ORF">XSP_003428</name>
</gene>
<keyword evidence="3" id="KW-0012">Acyltransferase</keyword>
<dbReference type="PANTHER" id="PTHR23028:SF131">
    <property type="entry name" value="BLR2367 PROTEIN"/>
    <property type="match status" value="1"/>
</dbReference>
<dbReference type="PANTHER" id="PTHR23028">
    <property type="entry name" value="ACETYLTRANSFERASE"/>
    <property type="match status" value="1"/>
</dbReference>
<evidence type="ECO:0000256" key="1">
    <source>
        <dbReference type="SAM" id="Phobius"/>
    </source>
</evidence>